<name>A0A2M6R9B8_9BACT</name>
<proteinExistence type="predicted"/>
<dbReference type="Gene3D" id="2.30.30.380">
    <property type="entry name" value="Zn-finger domain of Sec23/24"/>
    <property type="match status" value="1"/>
</dbReference>
<gene>
    <name evidence="2" type="ORF">COT79_01005</name>
</gene>
<reference evidence="3" key="1">
    <citation type="submission" date="2017-09" db="EMBL/GenBank/DDBJ databases">
        <title>Depth-based differentiation of microbial function through sediment-hosted aquifers and enrichment of novel symbionts in the deep terrestrial subsurface.</title>
        <authorList>
            <person name="Probst A.J."/>
            <person name="Ladd B."/>
            <person name="Jarett J.K."/>
            <person name="Geller-Mcgrath D.E."/>
            <person name="Sieber C.M.K."/>
            <person name="Emerson J.B."/>
            <person name="Anantharaman K."/>
            <person name="Thomas B.C."/>
            <person name="Malmstrom R."/>
            <person name="Stieglmeier M."/>
            <person name="Klingl A."/>
            <person name="Woyke T."/>
            <person name="Ryan C.M."/>
            <person name="Banfield J.F."/>
        </authorList>
    </citation>
    <scope>NUCLEOTIDE SEQUENCE [LARGE SCALE GENOMIC DNA]</scope>
</reference>
<feature type="region of interest" description="Disordered" evidence="1">
    <location>
        <begin position="300"/>
        <end position="320"/>
    </location>
</feature>
<accession>A0A2M6R9B8</accession>
<evidence type="ECO:0000313" key="3">
    <source>
        <dbReference type="Proteomes" id="UP000231162"/>
    </source>
</evidence>
<comment type="caution">
    <text evidence="2">The sequence shown here is derived from an EMBL/GenBank/DDBJ whole genome shotgun (WGS) entry which is preliminary data.</text>
</comment>
<dbReference type="AlphaFoldDB" id="A0A2M6R9B8"/>
<dbReference type="Proteomes" id="UP000231162">
    <property type="component" value="Unassembled WGS sequence"/>
</dbReference>
<sequence length="447" mass="49638">MRRGRGQRAERRTQRYSQEWYRRLCQWNENGTVLHLMISPNSRDLVSPCINLGDIQIPLHAAWGKAPVGAMRHVKLFQTSSGQFYFVPAGERQEDGSIKFQDDLLPDEFDPARQENFRARLSRGNNGRFSFKLESGLRLIPLGIAQWIEAGIEGFVGKVIDLTGWPRATSFVVIPKFGFDNIGMTDAVGRKPDENVRAKKAQERAIAHEKTIGIIRIAAGDDFLPIAATVVLGIASDAKLTREIIKFASKRRMKELQSGDEFVATPIGLVEKERMVTACQDARELLYHLVDQGVGSFAAQADEDDTNGDRHDQEAPPGPEIISCQVCGEKNRVDSNKGPRELAVCGKCRLSLFPVNHWAEEVALQAIEEGYQGSKIGGVDALEELLRANFDFLKQLSNNGSLNERASVGAEKLGSTKIDGRRVATAAEKVWCVRLKADRTKQRKPAS</sequence>
<evidence type="ECO:0000313" key="2">
    <source>
        <dbReference type="EMBL" id="PIS07135.1"/>
    </source>
</evidence>
<dbReference type="EMBL" id="PEZX01000015">
    <property type="protein sequence ID" value="PIS07135.1"/>
    <property type="molecule type" value="Genomic_DNA"/>
</dbReference>
<evidence type="ECO:0000256" key="1">
    <source>
        <dbReference type="SAM" id="MobiDB-lite"/>
    </source>
</evidence>
<protein>
    <submittedName>
        <fullName evidence="2">Uncharacterized protein</fullName>
    </submittedName>
</protein>
<organism evidence="2 3">
    <name type="scientific">Candidatus Berkelbacteria bacterium CG10_big_fil_rev_8_21_14_0_10_43_14</name>
    <dbReference type="NCBI Taxonomy" id="1974515"/>
    <lineage>
        <taxon>Bacteria</taxon>
        <taxon>Candidatus Berkelbacteria</taxon>
    </lineage>
</organism>